<name>A0A4V3AZP5_9AGAM</name>
<dbReference type="Gene3D" id="3.20.20.140">
    <property type="entry name" value="Metal-dependent hydrolases"/>
    <property type="match status" value="2"/>
</dbReference>
<dbReference type="OrthoDB" id="10258955at2759"/>
<dbReference type="GO" id="GO:0005737">
    <property type="term" value="C:cytoplasm"/>
    <property type="evidence" value="ECO:0007669"/>
    <property type="project" value="TreeGrafter"/>
</dbReference>
<dbReference type="InterPro" id="IPR032466">
    <property type="entry name" value="Metal_Hydrolase"/>
</dbReference>
<dbReference type="SUPFAM" id="SSF51338">
    <property type="entry name" value="Composite domain of metallo-dependent hydrolases"/>
    <property type="match status" value="1"/>
</dbReference>
<dbReference type="AlphaFoldDB" id="A0A4V3AZP5"/>
<dbReference type="InterPro" id="IPR006680">
    <property type="entry name" value="Amidohydro-rel"/>
</dbReference>
<accession>A0A4V3AZP5</accession>
<evidence type="ECO:0000313" key="2">
    <source>
        <dbReference type="EMBL" id="TDL29918.1"/>
    </source>
</evidence>
<dbReference type="GO" id="GO:0006145">
    <property type="term" value="P:purine nucleobase catabolic process"/>
    <property type="evidence" value="ECO:0007669"/>
    <property type="project" value="TreeGrafter"/>
</dbReference>
<protein>
    <recommendedName>
        <fullName evidence="1">Amidohydrolase-related domain-containing protein</fullName>
    </recommendedName>
</protein>
<dbReference type="InterPro" id="IPR050138">
    <property type="entry name" value="DHOase/Allantoinase_Hydrolase"/>
</dbReference>
<gene>
    <name evidence="2" type="ORF">BD410DRAFT_823894</name>
</gene>
<dbReference type="Proteomes" id="UP000294933">
    <property type="component" value="Unassembled WGS sequence"/>
</dbReference>
<dbReference type="VEuPathDB" id="FungiDB:BD410DRAFT_823894"/>
<dbReference type="PANTHER" id="PTHR43668:SF5">
    <property type="entry name" value="AMIDOHYDROLASE 3 DOMAIN-CONTAINING PROTEIN"/>
    <property type="match status" value="1"/>
</dbReference>
<dbReference type="InterPro" id="IPR011059">
    <property type="entry name" value="Metal-dep_hydrolase_composite"/>
</dbReference>
<proteinExistence type="predicted"/>
<evidence type="ECO:0000313" key="3">
    <source>
        <dbReference type="Proteomes" id="UP000294933"/>
    </source>
</evidence>
<organism evidence="2 3">
    <name type="scientific">Rickenella mellea</name>
    <dbReference type="NCBI Taxonomy" id="50990"/>
    <lineage>
        <taxon>Eukaryota</taxon>
        <taxon>Fungi</taxon>
        <taxon>Dikarya</taxon>
        <taxon>Basidiomycota</taxon>
        <taxon>Agaricomycotina</taxon>
        <taxon>Agaricomycetes</taxon>
        <taxon>Hymenochaetales</taxon>
        <taxon>Rickenellaceae</taxon>
        <taxon>Rickenella</taxon>
    </lineage>
</organism>
<dbReference type="EMBL" id="ML170156">
    <property type="protein sequence ID" value="TDL29918.1"/>
    <property type="molecule type" value="Genomic_DNA"/>
</dbReference>
<reference evidence="2 3" key="1">
    <citation type="submission" date="2018-06" db="EMBL/GenBank/DDBJ databases">
        <title>A transcriptomic atlas of mushroom development highlights an independent origin of complex multicellularity.</title>
        <authorList>
            <consortium name="DOE Joint Genome Institute"/>
            <person name="Krizsan K."/>
            <person name="Almasi E."/>
            <person name="Merenyi Z."/>
            <person name="Sahu N."/>
            <person name="Viragh M."/>
            <person name="Koszo T."/>
            <person name="Mondo S."/>
            <person name="Kiss B."/>
            <person name="Balint B."/>
            <person name="Kues U."/>
            <person name="Barry K."/>
            <person name="Hegedus J.C."/>
            <person name="Henrissat B."/>
            <person name="Johnson J."/>
            <person name="Lipzen A."/>
            <person name="Ohm R."/>
            <person name="Nagy I."/>
            <person name="Pangilinan J."/>
            <person name="Yan J."/>
            <person name="Xiong Y."/>
            <person name="Grigoriev I.V."/>
            <person name="Hibbett D.S."/>
            <person name="Nagy L.G."/>
        </authorList>
    </citation>
    <scope>NUCLEOTIDE SEQUENCE [LARGE SCALE GENOMIC DNA]</scope>
    <source>
        <strain evidence="2 3">SZMC22713</strain>
    </source>
</reference>
<keyword evidence="3" id="KW-1185">Reference proteome</keyword>
<feature type="domain" description="Amidohydrolase-related" evidence="1">
    <location>
        <begin position="376"/>
        <end position="478"/>
    </location>
</feature>
<sequence>MLRLPLAIAVAASGFLFLAKISLTTKTPHPEQVTLKGPDRHRCAALKVPPGPPLDFHNRVVSDRFVQGTSPVLIRNATIWSGANNGTEIIHGDILLDQGLVKALGHIPPNLISNTPGVRVINVERAWVTPGLVDLHSHVGLLSAPLLSGAFDVNSRHGPILPWLRSIDAINTHDDAYRLAIAGGVTSGQVLPGSGNAIGGQAFFIKYRKTAERTPTSMVIEPPETLGGIHVNASHPPRWRHMKQACGENLRKYGTRMDSAWAFRSAYNEARKIKEAQDDYCAKVEAGRWSELKGKTFPESFEWEMLVDVLRGRVKISNHCYEAVDLDNIVRLSNEFRFHVSSFHHASEAWLVPDVLKRMWGGPPAVAIFATNHRYKRESYRGSEFAPAVLADNQIPVVMKSDHPVINSRYLLHEAQQAHYFGLAENLALASVTSTPAHAGGLAHRIGVLRVGADADVVLWDSHPLALGATPKQVFIDGVMQIEEPVVGEKGEWFQDAPGVPDWEEEKREAVRWEGLPPLEPKKRVKNVVFLNVKEVWTRRGGSFDEQTFDTKDMGTVVVERGKIVCSSSGSTCLSSTSGAYTVVDLKGGSIFPGLEEIAGEPSTGDGVPYDPLLGDVPSILDDSAQALRAVDALQFGTRNALLAYRSGITLGVTSIGSSTLFGGPSSTFGGLSVSFNPGAENAMEDGAIVKRITALHLSVSPAYPLHTWPSGEIPLIIDVSSADIMATLLLLKGEVEAKFGTRMRMSFAHATEAHILAKEIAAADVAVLLKPPRPYPQVWSERRIIPGPPLSQDSHIMTLLKHNITVGIGVSEAWASRNTRFDLGWAALEANGQMSRSQALALATTNIEGAFGLETELDSDLVAYAGGSLFGFESKPVAVISPARHLVDVL</sequence>
<dbReference type="GO" id="GO:0004038">
    <property type="term" value="F:allantoinase activity"/>
    <property type="evidence" value="ECO:0007669"/>
    <property type="project" value="TreeGrafter"/>
</dbReference>
<evidence type="ECO:0000259" key="1">
    <source>
        <dbReference type="Pfam" id="PF01979"/>
    </source>
</evidence>
<dbReference type="Pfam" id="PF01979">
    <property type="entry name" value="Amidohydro_1"/>
    <property type="match status" value="1"/>
</dbReference>
<dbReference type="PANTHER" id="PTHR43668">
    <property type="entry name" value="ALLANTOINASE"/>
    <property type="match status" value="1"/>
</dbReference>
<dbReference type="SUPFAM" id="SSF51556">
    <property type="entry name" value="Metallo-dependent hydrolases"/>
    <property type="match status" value="1"/>
</dbReference>